<proteinExistence type="predicted"/>
<dbReference type="SMART" id="SM00355">
    <property type="entry name" value="ZnF_C2H2"/>
    <property type="match status" value="6"/>
</dbReference>
<accession>J9E9F3</accession>
<dbReference type="InterPro" id="IPR036236">
    <property type="entry name" value="Znf_C2H2_sf"/>
</dbReference>
<evidence type="ECO:0000259" key="6">
    <source>
        <dbReference type="PROSITE" id="PS50157"/>
    </source>
</evidence>
<feature type="non-terminal residue" evidence="7">
    <location>
        <position position="1"/>
    </location>
</feature>
<dbReference type="Gene3D" id="3.30.160.60">
    <property type="entry name" value="Classic Zinc Finger"/>
    <property type="match status" value="2"/>
</dbReference>
<evidence type="ECO:0000313" key="8">
    <source>
        <dbReference type="Proteomes" id="UP000004810"/>
    </source>
</evidence>
<dbReference type="EMBL" id="ADBV01017184">
    <property type="protein sequence ID" value="EJW72004.1"/>
    <property type="molecule type" value="Genomic_DNA"/>
</dbReference>
<evidence type="ECO:0000256" key="3">
    <source>
        <dbReference type="ARBA" id="ARBA00022771"/>
    </source>
</evidence>
<evidence type="ECO:0000256" key="2">
    <source>
        <dbReference type="ARBA" id="ARBA00022737"/>
    </source>
</evidence>
<dbReference type="PROSITE" id="PS50157">
    <property type="entry name" value="ZINC_FINGER_C2H2_2"/>
    <property type="match status" value="4"/>
</dbReference>
<keyword evidence="3 5" id="KW-0863">Zinc-finger</keyword>
<reference evidence="8" key="1">
    <citation type="submission" date="2012-08" db="EMBL/GenBank/DDBJ databases">
        <title>The Genome Sequence of Wuchereria bancrofti.</title>
        <authorList>
            <person name="Nutman T.B."/>
            <person name="Fink D.L."/>
            <person name="Russ C."/>
            <person name="Young S."/>
            <person name="Zeng Q."/>
            <person name="Koehrsen M."/>
            <person name="Alvarado L."/>
            <person name="Berlin A."/>
            <person name="Chapman S.B."/>
            <person name="Chen Z."/>
            <person name="Freedman E."/>
            <person name="Gellesch M."/>
            <person name="Goldberg J."/>
            <person name="Griggs A."/>
            <person name="Gujja S."/>
            <person name="Heilman E.R."/>
            <person name="Heiman D."/>
            <person name="Hepburn T."/>
            <person name="Howarth C."/>
            <person name="Jen D."/>
            <person name="Larson L."/>
            <person name="Lewis B."/>
            <person name="Mehta T."/>
            <person name="Park D."/>
            <person name="Pearson M."/>
            <person name="Roberts A."/>
            <person name="Saif S."/>
            <person name="Shea T."/>
            <person name="Shenoy N."/>
            <person name="Sisk P."/>
            <person name="Stolte C."/>
            <person name="Sykes S."/>
            <person name="Walk T."/>
            <person name="White J."/>
            <person name="Yandava C."/>
            <person name="Haas B."/>
            <person name="Henn M.R."/>
            <person name="Nusbaum C."/>
            <person name="Birren B."/>
        </authorList>
    </citation>
    <scope>NUCLEOTIDE SEQUENCE [LARGE SCALE GENOMIC DNA]</scope>
    <source>
        <strain evidence="8">NA</strain>
    </source>
</reference>
<evidence type="ECO:0000313" key="7">
    <source>
        <dbReference type="EMBL" id="EJW72004.1"/>
    </source>
</evidence>
<dbReference type="GO" id="GO:0000981">
    <property type="term" value="F:DNA-binding transcription factor activity, RNA polymerase II-specific"/>
    <property type="evidence" value="ECO:0007669"/>
    <property type="project" value="TreeGrafter"/>
</dbReference>
<feature type="domain" description="C2H2-type" evidence="6">
    <location>
        <begin position="34"/>
        <end position="63"/>
    </location>
</feature>
<keyword evidence="1" id="KW-0479">Metal-binding</keyword>
<evidence type="ECO:0000256" key="4">
    <source>
        <dbReference type="ARBA" id="ARBA00022833"/>
    </source>
</evidence>
<keyword evidence="2" id="KW-0677">Repeat</keyword>
<dbReference type="GO" id="GO:0031519">
    <property type="term" value="C:PcG protein complex"/>
    <property type="evidence" value="ECO:0007669"/>
    <property type="project" value="TreeGrafter"/>
</dbReference>
<dbReference type="GO" id="GO:0000978">
    <property type="term" value="F:RNA polymerase II cis-regulatory region sequence-specific DNA binding"/>
    <property type="evidence" value="ECO:0007669"/>
    <property type="project" value="TreeGrafter"/>
</dbReference>
<name>J9E9F3_WUCBA</name>
<dbReference type="InterPro" id="IPR013087">
    <property type="entry name" value="Znf_C2H2_type"/>
</dbReference>
<dbReference type="Proteomes" id="UP000004810">
    <property type="component" value="Unassembled WGS sequence"/>
</dbReference>
<dbReference type="PANTHER" id="PTHR14003:SF19">
    <property type="entry name" value="YY2 TRANSCRIPTION FACTOR"/>
    <property type="match status" value="1"/>
</dbReference>
<feature type="domain" description="C2H2-type" evidence="6">
    <location>
        <begin position="151"/>
        <end position="178"/>
    </location>
</feature>
<feature type="domain" description="C2H2-type" evidence="6">
    <location>
        <begin position="123"/>
        <end position="152"/>
    </location>
</feature>
<sequence>KTNYTCHYRGCTVITKNYNKYVAHRKTHGQPFIYECKVPGCGRTFHHESSLRSHKQTHESNPQCESCGKFFTSRNGLLCHRKSCQTKSHKRSYECLHHGCALIAKSYNEYVAHRKTHGQPFIYECRVPGCGQTFDHKSLFYNHKKMHEPRPRCQYCGKSFSRVTTLKYHNKLCSRAPR</sequence>
<dbReference type="SUPFAM" id="SSF57667">
    <property type="entry name" value="beta-beta-alpha zinc fingers"/>
    <property type="match status" value="2"/>
</dbReference>
<dbReference type="PANTHER" id="PTHR14003">
    <property type="entry name" value="TRANSCRIPTIONAL REPRESSOR PROTEIN YY"/>
    <property type="match status" value="1"/>
</dbReference>
<comment type="caution">
    <text evidence="7">The sequence shown here is derived from an EMBL/GenBank/DDBJ whole genome shotgun (WGS) entry which is preliminary data.</text>
</comment>
<organism evidence="7 8">
    <name type="scientific">Wuchereria bancrofti</name>
    <dbReference type="NCBI Taxonomy" id="6293"/>
    <lineage>
        <taxon>Eukaryota</taxon>
        <taxon>Metazoa</taxon>
        <taxon>Ecdysozoa</taxon>
        <taxon>Nematoda</taxon>
        <taxon>Chromadorea</taxon>
        <taxon>Rhabditida</taxon>
        <taxon>Spirurina</taxon>
        <taxon>Spiruromorpha</taxon>
        <taxon>Filarioidea</taxon>
        <taxon>Onchocercidae</taxon>
        <taxon>Wuchereria</taxon>
    </lineage>
</organism>
<protein>
    <submittedName>
        <fullName evidence="7">Zinc finger protein</fullName>
    </submittedName>
</protein>
<dbReference type="PROSITE" id="PS00028">
    <property type="entry name" value="ZINC_FINGER_C2H2_1"/>
    <property type="match status" value="2"/>
</dbReference>
<dbReference type="Pfam" id="PF00096">
    <property type="entry name" value="zf-C2H2"/>
    <property type="match status" value="3"/>
</dbReference>
<dbReference type="GO" id="GO:0008270">
    <property type="term" value="F:zinc ion binding"/>
    <property type="evidence" value="ECO:0007669"/>
    <property type="project" value="UniProtKB-KW"/>
</dbReference>
<evidence type="ECO:0000256" key="5">
    <source>
        <dbReference type="PROSITE-ProRule" id="PRU00042"/>
    </source>
</evidence>
<keyword evidence="4" id="KW-0862">Zinc</keyword>
<evidence type="ECO:0000256" key="1">
    <source>
        <dbReference type="ARBA" id="ARBA00022723"/>
    </source>
</evidence>
<dbReference type="GO" id="GO:0000785">
    <property type="term" value="C:chromatin"/>
    <property type="evidence" value="ECO:0007669"/>
    <property type="project" value="TreeGrafter"/>
</dbReference>
<gene>
    <name evidence="7" type="ORF">WUBG_17090</name>
</gene>
<dbReference type="GO" id="GO:0005667">
    <property type="term" value="C:transcription regulator complex"/>
    <property type="evidence" value="ECO:0007669"/>
    <property type="project" value="TreeGrafter"/>
</dbReference>
<dbReference type="AlphaFoldDB" id="J9E9F3"/>
<feature type="domain" description="C2H2-type" evidence="6">
    <location>
        <begin position="62"/>
        <end position="94"/>
    </location>
</feature>